<dbReference type="RefSeq" id="WP_330108824.1">
    <property type="nucleotide sequence ID" value="NZ_JAZDQT010000003.1"/>
</dbReference>
<gene>
    <name evidence="2" type="ORF">VRU48_15445</name>
</gene>
<evidence type="ECO:0000313" key="3">
    <source>
        <dbReference type="Proteomes" id="UP001336835"/>
    </source>
</evidence>
<accession>A0ABU7IAX6</accession>
<evidence type="ECO:0000256" key="1">
    <source>
        <dbReference type="SAM" id="Phobius"/>
    </source>
</evidence>
<organism evidence="2 3">
    <name type="scientific">Pedobacter albus</name>
    <dbReference type="NCBI Taxonomy" id="3113905"/>
    <lineage>
        <taxon>Bacteria</taxon>
        <taxon>Pseudomonadati</taxon>
        <taxon>Bacteroidota</taxon>
        <taxon>Sphingobacteriia</taxon>
        <taxon>Sphingobacteriales</taxon>
        <taxon>Sphingobacteriaceae</taxon>
        <taxon>Pedobacter</taxon>
    </lineage>
</organism>
<proteinExistence type="predicted"/>
<keyword evidence="3" id="KW-1185">Reference proteome</keyword>
<name>A0ABU7IAX6_9SPHI</name>
<sequence>MNTIEEQLWNYIDNNCTPEERATVETRLALDKSYQQVYEELLAVHRELGSIELDEPSMSFTRNVMEQVKLEPRPIALKTKVDQRIIGFIGAFFVLSILAVFVLAIANSKASFDFSMPKFNWDLGAGKLANPTVLNVFLLVDLVLALIYIDSLLRKKRIQKKGV</sequence>
<dbReference type="EMBL" id="JAZDQT010000003">
    <property type="protein sequence ID" value="MEE1946519.1"/>
    <property type="molecule type" value="Genomic_DNA"/>
</dbReference>
<comment type="caution">
    <text evidence="2">The sequence shown here is derived from an EMBL/GenBank/DDBJ whole genome shotgun (WGS) entry which is preliminary data.</text>
</comment>
<feature type="transmembrane region" description="Helical" evidence="1">
    <location>
        <begin position="85"/>
        <end position="108"/>
    </location>
</feature>
<keyword evidence="1" id="KW-1133">Transmembrane helix</keyword>
<keyword evidence="1" id="KW-0812">Transmembrane</keyword>
<evidence type="ECO:0000313" key="2">
    <source>
        <dbReference type="EMBL" id="MEE1946519.1"/>
    </source>
</evidence>
<evidence type="ECO:0008006" key="4">
    <source>
        <dbReference type="Google" id="ProtNLM"/>
    </source>
</evidence>
<feature type="transmembrane region" description="Helical" evidence="1">
    <location>
        <begin position="128"/>
        <end position="149"/>
    </location>
</feature>
<reference evidence="2 3" key="1">
    <citation type="submission" date="2024-01" db="EMBL/GenBank/DDBJ databases">
        <title>Pedobacter sp. nov., isolated from fresh soil.</title>
        <authorList>
            <person name="Le N.T.T."/>
        </authorList>
    </citation>
    <scope>NUCLEOTIDE SEQUENCE [LARGE SCALE GENOMIC DNA]</scope>
    <source>
        <strain evidence="2 3">KR3-3</strain>
    </source>
</reference>
<protein>
    <recommendedName>
        <fullName evidence="4">DUF1700 domain-containing protein</fullName>
    </recommendedName>
</protein>
<dbReference type="Proteomes" id="UP001336835">
    <property type="component" value="Unassembled WGS sequence"/>
</dbReference>
<keyword evidence="1" id="KW-0472">Membrane</keyword>